<dbReference type="EMBL" id="BSSU01000001">
    <property type="protein sequence ID" value="GLX80638.1"/>
    <property type="molecule type" value="Genomic_DNA"/>
</dbReference>
<feature type="active site" evidence="5">
    <location>
        <position position="221"/>
    </location>
</feature>
<gene>
    <name evidence="8" type="primary">calB</name>
    <name evidence="8" type="ORF">theurythT_00900</name>
</gene>
<dbReference type="InterPro" id="IPR016163">
    <property type="entry name" value="Ald_DH_C"/>
</dbReference>
<evidence type="ECO:0000256" key="2">
    <source>
        <dbReference type="ARBA" id="ARBA00023002"/>
    </source>
</evidence>
<evidence type="ECO:0000256" key="1">
    <source>
        <dbReference type="ARBA" id="ARBA00009986"/>
    </source>
</evidence>
<evidence type="ECO:0000256" key="4">
    <source>
        <dbReference type="PIRNR" id="PIRNR036492"/>
    </source>
</evidence>
<dbReference type="Gene3D" id="3.40.605.10">
    <property type="entry name" value="Aldehyde Dehydrogenase, Chain A, domain 1"/>
    <property type="match status" value="1"/>
</dbReference>
<dbReference type="Pfam" id="PF00171">
    <property type="entry name" value="Aldedh"/>
    <property type="match status" value="1"/>
</dbReference>
<accession>A0ABQ6GXH6</accession>
<dbReference type="InterPro" id="IPR016162">
    <property type="entry name" value="Ald_DH_N"/>
</dbReference>
<keyword evidence="9" id="KW-1185">Reference proteome</keyword>
<comment type="similarity">
    <text evidence="1 4 6">Belongs to the aldehyde dehydrogenase family.</text>
</comment>
<dbReference type="PROSITE" id="PS00687">
    <property type="entry name" value="ALDEHYDE_DEHYDR_GLU"/>
    <property type="match status" value="1"/>
</dbReference>
<evidence type="ECO:0000256" key="5">
    <source>
        <dbReference type="PROSITE-ProRule" id="PRU10007"/>
    </source>
</evidence>
<keyword evidence="2 4" id="KW-0560">Oxidoreductase</keyword>
<evidence type="ECO:0000313" key="8">
    <source>
        <dbReference type="EMBL" id="GLX80638.1"/>
    </source>
</evidence>
<evidence type="ECO:0000259" key="7">
    <source>
        <dbReference type="Pfam" id="PF00171"/>
    </source>
</evidence>
<dbReference type="PANTHER" id="PTHR43570:SF20">
    <property type="entry name" value="ALDEHYDE DEHYDROGENASE ALDX-RELATED"/>
    <property type="match status" value="1"/>
</dbReference>
<dbReference type="CDD" id="cd07133">
    <property type="entry name" value="ALDH_CALDH_CalB"/>
    <property type="match status" value="1"/>
</dbReference>
<dbReference type="PIRSF" id="PIRSF036492">
    <property type="entry name" value="ALDH"/>
    <property type="match status" value="1"/>
</dbReference>
<dbReference type="SUPFAM" id="SSF53720">
    <property type="entry name" value="ALDH-like"/>
    <property type="match status" value="1"/>
</dbReference>
<dbReference type="InterPro" id="IPR029510">
    <property type="entry name" value="Ald_DH_CS_GLU"/>
</dbReference>
<sequence length="475" mass="52703">MGKFMENNQDLQRLDYLLDQQKVAFNAQPFLSYEERISDLNTLKNMVLDNQSALIDAMKEDFGNRSADDSKIGDILTTVAGIHYAKKKLKKWMKPQRRHVGILFQPASARVEYQPLGTIGIMVPWNYPLFLALGPLTTALAAGNRAMIKMSEFTPKTTQVLSQLCAKYFNEDKVAIIDGDASVAAKFSSLNFDHLFFTGSTNVGKLVMRAASENLTPVTLELGGKSPAIIAPDMSIKTAIARLMLGKTLNSGQTCVAPDYIFVPRGKSGEVVEELRALFNQMFPTVDNNNDYTSVVNDGQYNRLMGLLQDAKEKGAKITALGQNPHCDKTRQLPLTAIENVTEEMTVMQQEIFGPLLPIIEYETVDDAIAYIQRHERPLALYIYSFDKQIQRHILANTHSGGVCINEAAFHVAVEDLPFGGVGHSGMGNYHGVEGFKTFSHAKAILSRGKISLTSLLFPPYGKSLHNLVYKLFIR</sequence>
<dbReference type="Gene3D" id="3.40.309.10">
    <property type="entry name" value="Aldehyde Dehydrogenase, Chain A, domain 2"/>
    <property type="match status" value="1"/>
</dbReference>
<dbReference type="InterPro" id="IPR016161">
    <property type="entry name" value="Ald_DH/histidinol_DH"/>
</dbReference>
<evidence type="ECO:0000256" key="3">
    <source>
        <dbReference type="ARBA" id="ARBA00023027"/>
    </source>
</evidence>
<proteinExistence type="inferred from homology"/>
<dbReference type="InterPro" id="IPR015590">
    <property type="entry name" value="Aldehyde_DH_dom"/>
</dbReference>
<dbReference type="PANTHER" id="PTHR43570">
    <property type="entry name" value="ALDEHYDE DEHYDROGENASE"/>
    <property type="match status" value="1"/>
</dbReference>
<feature type="domain" description="Aldehyde dehydrogenase" evidence="7">
    <location>
        <begin position="19"/>
        <end position="445"/>
    </location>
</feature>
<comment type="caution">
    <text evidence="8">The sequence shown here is derived from an EMBL/GenBank/DDBJ whole genome shotgun (WGS) entry which is preliminary data.</text>
</comment>
<keyword evidence="3" id="KW-0520">NAD</keyword>
<reference evidence="8 9" key="1">
    <citation type="submission" date="2023-03" db="EMBL/GenBank/DDBJ databases">
        <title>Draft genome sequence of Thalassotalea eurytherma JCM 18482T.</title>
        <authorList>
            <person name="Sawabe T."/>
        </authorList>
    </citation>
    <scope>NUCLEOTIDE SEQUENCE [LARGE SCALE GENOMIC DNA]</scope>
    <source>
        <strain evidence="8 9">JCM 18482</strain>
    </source>
</reference>
<organism evidence="8 9">
    <name type="scientific">Thalassotalea eurytherma</name>
    <dbReference type="NCBI Taxonomy" id="1144278"/>
    <lineage>
        <taxon>Bacteria</taxon>
        <taxon>Pseudomonadati</taxon>
        <taxon>Pseudomonadota</taxon>
        <taxon>Gammaproteobacteria</taxon>
        <taxon>Alteromonadales</taxon>
        <taxon>Colwelliaceae</taxon>
        <taxon>Thalassotalea</taxon>
    </lineage>
</organism>
<dbReference type="InterPro" id="IPR012394">
    <property type="entry name" value="Aldehyde_DH_NAD(P)"/>
</dbReference>
<name>A0ABQ6GXH6_9GAMM</name>
<dbReference type="Proteomes" id="UP001157133">
    <property type="component" value="Unassembled WGS sequence"/>
</dbReference>
<evidence type="ECO:0000313" key="9">
    <source>
        <dbReference type="Proteomes" id="UP001157133"/>
    </source>
</evidence>
<protein>
    <recommendedName>
        <fullName evidence="4">Aldehyde dehydrogenase</fullName>
    </recommendedName>
</protein>
<evidence type="ECO:0000256" key="6">
    <source>
        <dbReference type="RuleBase" id="RU003345"/>
    </source>
</evidence>